<keyword evidence="1" id="KW-1133">Transmembrane helix</keyword>
<organism evidence="2 3">
    <name type="scientific">Brevibacillus fulvus</name>
    <dbReference type="NCBI Taxonomy" id="1125967"/>
    <lineage>
        <taxon>Bacteria</taxon>
        <taxon>Bacillati</taxon>
        <taxon>Bacillota</taxon>
        <taxon>Bacilli</taxon>
        <taxon>Bacillales</taxon>
        <taxon>Paenibacillaceae</taxon>
        <taxon>Brevibacillus</taxon>
    </lineage>
</organism>
<evidence type="ECO:0000313" key="2">
    <source>
        <dbReference type="EMBL" id="MBM7591513.1"/>
    </source>
</evidence>
<evidence type="ECO:0000313" key="3">
    <source>
        <dbReference type="Proteomes" id="UP000717624"/>
    </source>
</evidence>
<accession>A0A939BTH6</accession>
<keyword evidence="3" id="KW-1185">Reference proteome</keyword>
<evidence type="ECO:0000256" key="1">
    <source>
        <dbReference type="SAM" id="Phobius"/>
    </source>
</evidence>
<dbReference type="Proteomes" id="UP000717624">
    <property type="component" value="Unassembled WGS sequence"/>
</dbReference>
<keyword evidence="1" id="KW-0812">Transmembrane</keyword>
<gene>
    <name evidence="2" type="ORF">JOD01_003164</name>
</gene>
<name>A0A939BTH6_9BACL</name>
<comment type="caution">
    <text evidence="2">The sequence shown here is derived from an EMBL/GenBank/DDBJ whole genome shotgun (WGS) entry which is preliminary data.</text>
</comment>
<proteinExistence type="predicted"/>
<feature type="transmembrane region" description="Helical" evidence="1">
    <location>
        <begin position="6"/>
        <end position="23"/>
    </location>
</feature>
<dbReference type="RefSeq" id="WP_204519221.1">
    <property type="nucleotide sequence ID" value="NZ_BAABIN010000019.1"/>
</dbReference>
<dbReference type="AlphaFoldDB" id="A0A939BTH6"/>
<keyword evidence="1" id="KW-0472">Membrane</keyword>
<protein>
    <submittedName>
        <fullName evidence="2">Uncharacterized protein</fullName>
    </submittedName>
</protein>
<sequence>MIEEFLLWLLAAYGCASLLVALLERMARESFSTAERPFVHYEVLLFNSEQHIENVARHLIHSSRRKGVPIQISFVDYGSTDDTLKIMAVLERTQSYLTEEREPDRKLTPPITIDLRRMAEQESIV</sequence>
<reference evidence="2" key="1">
    <citation type="submission" date="2021-01" db="EMBL/GenBank/DDBJ databases">
        <title>Genomic Encyclopedia of Type Strains, Phase IV (KMG-IV): sequencing the most valuable type-strain genomes for metagenomic binning, comparative biology and taxonomic classification.</title>
        <authorList>
            <person name="Goeker M."/>
        </authorList>
    </citation>
    <scope>NUCLEOTIDE SEQUENCE</scope>
    <source>
        <strain evidence="2">DSM 25523</strain>
    </source>
</reference>
<dbReference type="EMBL" id="JAFBEB010000012">
    <property type="protein sequence ID" value="MBM7591513.1"/>
    <property type="molecule type" value="Genomic_DNA"/>
</dbReference>